<dbReference type="OrthoDB" id="6281279at2759"/>
<feature type="transmembrane region" description="Helical" evidence="11">
    <location>
        <begin position="557"/>
        <end position="575"/>
    </location>
</feature>
<dbReference type="InterPro" id="IPR002110">
    <property type="entry name" value="Ankyrin_rpt"/>
</dbReference>
<organism evidence="12 13">
    <name type="scientific">Biomphalaria glabrata</name>
    <name type="common">Bloodfluke planorb</name>
    <name type="synonym">Freshwater snail</name>
    <dbReference type="NCBI Taxonomy" id="6526"/>
    <lineage>
        <taxon>Eukaryota</taxon>
        <taxon>Metazoa</taxon>
        <taxon>Spiralia</taxon>
        <taxon>Lophotrochozoa</taxon>
        <taxon>Mollusca</taxon>
        <taxon>Gastropoda</taxon>
        <taxon>Heterobranchia</taxon>
        <taxon>Euthyneura</taxon>
        <taxon>Panpulmonata</taxon>
        <taxon>Hygrophila</taxon>
        <taxon>Lymnaeoidea</taxon>
        <taxon>Planorbidae</taxon>
        <taxon>Biomphalaria</taxon>
    </lineage>
</organism>
<keyword evidence="12" id="KW-1185">Reference proteome</keyword>
<feature type="region of interest" description="Disordered" evidence="10">
    <location>
        <begin position="806"/>
        <end position="849"/>
    </location>
</feature>
<feature type="transmembrane region" description="Helical" evidence="11">
    <location>
        <begin position="471"/>
        <end position="489"/>
    </location>
</feature>
<dbReference type="AlphaFoldDB" id="A0A9W3BES0"/>
<keyword evidence="4" id="KW-0109">Calcium transport</keyword>
<keyword evidence="11" id="KW-1133">Transmembrane helix</keyword>
<evidence type="ECO:0000313" key="14">
    <source>
        <dbReference type="RefSeq" id="XP_055897937.1"/>
    </source>
</evidence>
<keyword evidence="7" id="KW-0106">Calcium</keyword>
<evidence type="ECO:0000313" key="12">
    <source>
        <dbReference type="Proteomes" id="UP001165740"/>
    </source>
</evidence>
<dbReference type="GO" id="GO:0005886">
    <property type="term" value="C:plasma membrane"/>
    <property type="evidence" value="ECO:0007669"/>
    <property type="project" value="UniProtKB-SubCell"/>
</dbReference>
<comment type="subcellular location">
    <subcellularLocation>
        <location evidence="1">Cell membrane</location>
        <topology evidence="1">Multi-pass membrane protein</topology>
    </subcellularLocation>
</comment>
<evidence type="ECO:0000256" key="4">
    <source>
        <dbReference type="ARBA" id="ARBA00022568"/>
    </source>
</evidence>
<dbReference type="InterPro" id="IPR036770">
    <property type="entry name" value="Ankyrin_rpt-contain_sf"/>
</dbReference>
<keyword evidence="5" id="KW-0107">Calcium channel</keyword>
<accession>A0A9W3BES0</accession>
<dbReference type="Proteomes" id="UP001165740">
    <property type="component" value="Chromosome 9"/>
</dbReference>
<keyword evidence="2" id="KW-0813">Transport</keyword>
<dbReference type="GeneID" id="129928280"/>
<sequence>MCCIIEPFKTSVAAEVDYAKEDVEVKAIYDAIKSDDDNTVDLSQKKKDANQDEGSDQNEDSKGLCALRKFIIGRDKVEVSNRLRNFYSRASEVYTEENKTEGSRDRLIHTAALFSKDSSIIELLTKYCPSLITKKRTGGYAGQTALHITIFKQKFIATEILLKAAKSNNLYNKVLSARATGPNFKNNIMMGETVFSVAVLTLKPEMVDLLLRHDAPIEEVNSKGDNVIHTLIKYAAIKPDSIPKIIKMLKYLRKKTLNRYKDQDKTDTLVAKLWFGENENLETPLKLSVSRGLVDVFNALMKMKSIFYFPCKIDGTFDLRFYDITEIDHINQLEYTKNKLKKTPISSSCCPSCSFSCYSCCPRCTSCCTCCRCYCCSSCFFVKKRISITEKLCDLKWETALPFIDDYDVPIIKAVLSKRYNNKSLKFVYMLYAFNHLIMLLLFTISIFYRKYVANTKCSDSCRNEYNVSQVVPWILMVYGMAMIALEFVRCLGLKKIDLVFKPYKKSQGKGEFLKEIGRRLIMRYHQNDLYRIGQLVFAVCLVVDCFMFNVQKEDKNDLTVTALFSGVWFTFFFFKGLDKFSIYTVMFQKVIMGDMFRFGIWIVIEFTAFCFAMYIVLSDNINEVEEFSTFTNTTLTMFSYMLGLKDLSFLDQVDDTSQHLVAIIYVLCIIVTYILLINSLIAMMSKNAEDTFKHRKSMILLQKFSVVLFLDAIFLIFCLHKPINERLSSGTISNSRKDNPKKDRFYLAIKTENSGKFKRQNNDGSSLRNLTLRDFKNNLLLTKQTISKERKKMFDILKDLPIKAQTPHTPSFEGGEDSQSKTEYVIDIRSEPRIPDDSDPVLDIDNQF</sequence>
<name>A0A9W3BES0_BIOGL</name>
<evidence type="ECO:0000256" key="9">
    <source>
        <dbReference type="ARBA" id="ARBA00023303"/>
    </source>
</evidence>
<proteinExistence type="predicted"/>
<evidence type="ECO:0000256" key="5">
    <source>
        <dbReference type="ARBA" id="ARBA00022673"/>
    </source>
</evidence>
<evidence type="ECO:0000313" key="13">
    <source>
        <dbReference type="RefSeq" id="XP_055897936.1"/>
    </source>
</evidence>
<dbReference type="RefSeq" id="XP_055897937.1">
    <property type="nucleotide sequence ID" value="XM_056041962.1"/>
</dbReference>
<evidence type="ECO:0000256" key="6">
    <source>
        <dbReference type="ARBA" id="ARBA00022737"/>
    </source>
</evidence>
<feature type="compositionally biased region" description="Basic and acidic residues" evidence="10">
    <location>
        <begin position="819"/>
        <end position="837"/>
    </location>
</feature>
<keyword evidence="6" id="KW-0677">Repeat</keyword>
<dbReference type="GO" id="GO:0005262">
    <property type="term" value="F:calcium channel activity"/>
    <property type="evidence" value="ECO:0007669"/>
    <property type="project" value="UniProtKB-KW"/>
</dbReference>
<dbReference type="OMA" id="MERARCE"/>
<keyword evidence="8" id="KW-0406">Ion transport</keyword>
<dbReference type="GO" id="GO:0098703">
    <property type="term" value="P:calcium ion import across plasma membrane"/>
    <property type="evidence" value="ECO:0007669"/>
    <property type="project" value="TreeGrafter"/>
</dbReference>
<evidence type="ECO:0000256" key="11">
    <source>
        <dbReference type="SAM" id="Phobius"/>
    </source>
</evidence>
<keyword evidence="9" id="KW-0407">Ion channel</keyword>
<feature type="transmembrane region" description="Helical" evidence="11">
    <location>
        <begin position="596"/>
        <end position="618"/>
    </location>
</feature>
<evidence type="ECO:0000256" key="8">
    <source>
        <dbReference type="ARBA" id="ARBA00023065"/>
    </source>
</evidence>
<gene>
    <name evidence="13 14" type="primary">LOC129928280</name>
</gene>
<feature type="transmembrane region" description="Helical" evidence="11">
    <location>
        <begin position="661"/>
        <end position="684"/>
    </location>
</feature>
<dbReference type="SMART" id="SM00248">
    <property type="entry name" value="ANK"/>
    <property type="match status" value="3"/>
</dbReference>
<dbReference type="SUPFAM" id="SSF48403">
    <property type="entry name" value="Ankyrin repeat"/>
    <property type="match status" value="1"/>
</dbReference>
<evidence type="ECO:0000256" key="2">
    <source>
        <dbReference type="ARBA" id="ARBA00022448"/>
    </source>
</evidence>
<evidence type="ECO:0000256" key="10">
    <source>
        <dbReference type="SAM" id="MobiDB-lite"/>
    </source>
</evidence>
<feature type="transmembrane region" description="Helical" evidence="11">
    <location>
        <begin position="705"/>
        <end position="724"/>
    </location>
</feature>
<feature type="transmembrane region" description="Helical" evidence="11">
    <location>
        <begin position="427"/>
        <end position="449"/>
    </location>
</feature>
<dbReference type="PANTHER" id="PTHR10582:SF2">
    <property type="entry name" value="INACTIVE"/>
    <property type="match status" value="1"/>
</dbReference>
<dbReference type="InterPro" id="IPR024862">
    <property type="entry name" value="TRPV"/>
</dbReference>
<evidence type="ECO:0000256" key="1">
    <source>
        <dbReference type="ARBA" id="ARBA00004651"/>
    </source>
</evidence>
<keyword evidence="3" id="KW-1003">Cell membrane</keyword>
<reference evidence="13 14" key="1">
    <citation type="submission" date="2025-04" db="UniProtKB">
        <authorList>
            <consortium name="RefSeq"/>
        </authorList>
    </citation>
    <scope>IDENTIFICATION</scope>
</reference>
<dbReference type="RefSeq" id="XP_055897936.1">
    <property type="nucleotide sequence ID" value="XM_056041961.1"/>
</dbReference>
<keyword evidence="11" id="KW-0812">Transmembrane</keyword>
<evidence type="ECO:0000256" key="3">
    <source>
        <dbReference type="ARBA" id="ARBA00022475"/>
    </source>
</evidence>
<feature type="transmembrane region" description="Helical" evidence="11">
    <location>
        <begin position="530"/>
        <end position="551"/>
    </location>
</feature>
<dbReference type="PANTHER" id="PTHR10582">
    <property type="entry name" value="TRANSIENT RECEPTOR POTENTIAL ION CHANNEL PROTEIN"/>
    <property type="match status" value="1"/>
</dbReference>
<evidence type="ECO:0000256" key="7">
    <source>
        <dbReference type="ARBA" id="ARBA00022837"/>
    </source>
</evidence>
<keyword evidence="11" id="KW-0472">Membrane</keyword>
<protein>
    <submittedName>
        <fullName evidence="13 14">Transient receptor potential cation channel subfamily V member 2-like</fullName>
    </submittedName>
</protein>
<dbReference type="Gene3D" id="1.25.40.20">
    <property type="entry name" value="Ankyrin repeat-containing domain"/>
    <property type="match status" value="1"/>
</dbReference>